<protein>
    <recommendedName>
        <fullName evidence="1">DUF3806 domain-containing protein</fullName>
    </recommendedName>
</protein>
<reference evidence="2 3" key="1">
    <citation type="submission" date="2017-05" db="EMBL/GenBank/DDBJ databases">
        <title>Complete and WGS of Bordetella genogroups.</title>
        <authorList>
            <person name="Spilker T."/>
            <person name="Lipuma J."/>
        </authorList>
    </citation>
    <scope>NUCLEOTIDE SEQUENCE [LARGE SCALE GENOMIC DNA]</scope>
    <source>
        <strain evidence="2 3">AU9795</strain>
    </source>
</reference>
<name>A0ABX4F3U0_9BORD</name>
<evidence type="ECO:0000313" key="2">
    <source>
        <dbReference type="EMBL" id="OZI68414.1"/>
    </source>
</evidence>
<feature type="domain" description="DUF3806" evidence="1">
    <location>
        <begin position="70"/>
        <end position="155"/>
    </location>
</feature>
<keyword evidence="3" id="KW-1185">Reference proteome</keyword>
<dbReference type="Proteomes" id="UP000216354">
    <property type="component" value="Unassembled WGS sequence"/>
</dbReference>
<dbReference type="EMBL" id="NEVR01000001">
    <property type="protein sequence ID" value="OZI68414.1"/>
    <property type="molecule type" value="Genomic_DNA"/>
</dbReference>
<sequence>MIGNAKRVCTAFPTAACHRAAPVLAYAWAMDPKIEALSPAEQQLLDDQFAHADELVQSHTRKPLDGSHEDLVALQRLLDTKTIEPEAQYTLESLGVAFGRVFTKQFPAYHWCMVEDEFGRDPAVQYKQTSLLVFPSQMLLKRVEERTPFTVPGLYEEMRIQLDDIRNEHFPGE</sequence>
<accession>A0ABX4F3U0</accession>
<dbReference type="InterPro" id="IPR024266">
    <property type="entry name" value="DUF3806"/>
</dbReference>
<evidence type="ECO:0000313" key="3">
    <source>
        <dbReference type="Proteomes" id="UP000216354"/>
    </source>
</evidence>
<gene>
    <name evidence="2" type="ORF">CAL27_02825</name>
</gene>
<organism evidence="2 3">
    <name type="scientific">Bordetella genomosp. 1</name>
    <dbReference type="NCBI Taxonomy" id="1395607"/>
    <lineage>
        <taxon>Bacteria</taxon>
        <taxon>Pseudomonadati</taxon>
        <taxon>Pseudomonadota</taxon>
        <taxon>Betaproteobacteria</taxon>
        <taxon>Burkholderiales</taxon>
        <taxon>Alcaligenaceae</taxon>
        <taxon>Bordetella</taxon>
    </lineage>
</organism>
<proteinExistence type="predicted"/>
<evidence type="ECO:0000259" key="1">
    <source>
        <dbReference type="Pfam" id="PF12713"/>
    </source>
</evidence>
<dbReference type="Gene3D" id="1.20.120.1090">
    <property type="match status" value="1"/>
</dbReference>
<comment type="caution">
    <text evidence="2">The sequence shown here is derived from an EMBL/GenBank/DDBJ whole genome shotgun (WGS) entry which is preliminary data.</text>
</comment>
<dbReference type="Pfam" id="PF12713">
    <property type="entry name" value="DUF3806"/>
    <property type="match status" value="1"/>
</dbReference>